<evidence type="ECO:0000313" key="1">
    <source>
        <dbReference type="EMBL" id="GGR37436.1"/>
    </source>
</evidence>
<gene>
    <name evidence="1" type="ORF">GCM10010251_62570</name>
</gene>
<name>A0A918FIG5_9ACTN</name>
<proteinExistence type="predicted"/>
<sequence>MQEEFKNGEAAGALRISTAFEWAHRLLDAGWAVSVRGVGRYKASDFDAWL</sequence>
<dbReference type="AlphaFoldDB" id="A0A918FIG5"/>
<reference evidence="1" key="2">
    <citation type="submission" date="2020-09" db="EMBL/GenBank/DDBJ databases">
        <authorList>
            <person name="Sun Q."/>
            <person name="Ohkuma M."/>
        </authorList>
    </citation>
    <scope>NUCLEOTIDE SEQUENCE</scope>
    <source>
        <strain evidence="1">JCM 4346</strain>
    </source>
</reference>
<keyword evidence="2" id="KW-1185">Reference proteome</keyword>
<reference evidence="1" key="1">
    <citation type="journal article" date="2014" name="Int. J. Syst. Evol. Microbiol.">
        <title>Complete genome sequence of Corynebacterium casei LMG S-19264T (=DSM 44701T), isolated from a smear-ripened cheese.</title>
        <authorList>
            <consortium name="US DOE Joint Genome Institute (JGI-PGF)"/>
            <person name="Walter F."/>
            <person name="Albersmeier A."/>
            <person name="Kalinowski J."/>
            <person name="Ruckert C."/>
        </authorList>
    </citation>
    <scope>NUCLEOTIDE SEQUENCE</scope>
    <source>
        <strain evidence="1">JCM 4346</strain>
    </source>
</reference>
<protein>
    <submittedName>
        <fullName evidence="1">Uncharacterized protein</fullName>
    </submittedName>
</protein>
<accession>A0A918FIG5</accession>
<organism evidence="1 2">
    <name type="scientific">Streptomyces aurantiogriseus</name>
    <dbReference type="NCBI Taxonomy" id="66870"/>
    <lineage>
        <taxon>Bacteria</taxon>
        <taxon>Bacillati</taxon>
        <taxon>Actinomycetota</taxon>
        <taxon>Actinomycetes</taxon>
        <taxon>Kitasatosporales</taxon>
        <taxon>Streptomycetaceae</taxon>
        <taxon>Streptomyces</taxon>
    </lineage>
</organism>
<dbReference type="EMBL" id="BMSX01000016">
    <property type="protein sequence ID" value="GGR37436.1"/>
    <property type="molecule type" value="Genomic_DNA"/>
</dbReference>
<dbReference type="Proteomes" id="UP000658320">
    <property type="component" value="Unassembled WGS sequence"/>
</dbReference>
<evidence type="ECO:0000313" key="2">
    <source>
        <dbReference type="Proteomes" id="UP000658320"/>
    </source>
</evidence>
<comment type="caution">
    <text evidence="1">The sequence shown here is derived from an EMBL/GenBank/DDBJ whole genome shotgun (WGS) entry which is preliminary data.</text>
</comment>